<dbReference type="SUPFAM" id="SSF56300">
    <property type="entry name" value="Metallo-dependent phosphatases"/>
    <property type="match status" value="1"/>
</dbReference>
<dbReference type="NCBIfam" id="TIGR00040">
    <property type="entry name" value="yfcE"/>
    <property type="match status" value="1"/>
</dbReference>
<evidence type="ECO:0000256" key="3">
    <source>
        <dbReference type="ARBA" id="ARBA00031913"/>
    </source>
</evidence>
<accession>A0A7R9P590</accession>
<feature type="region of interest" description="Disordered" evidence="5">
    <location>
        <begin position="54"/>
        <end position="80"/>
    </location>
</feature>
<reference evidence="7" key="1">
    <citation type="submission" date="2020-11" db="EMBL/GenBank/DDBJ databases">
        <authorList>
            <person name="Tran Van P."/>
        </authorList>
    </citation>
    <scope>NUCLEOTIDE SEQUENCE</scope>
</reference>
<dbReference type="PANTHER" id="PTHR11124">
    <property type="entry name" value="VACUOLAR SORTING PROTEIN VPS29"/>
    <property type="match status" value="1"/>
</dbReference>
<name>A0A7R9P590_TIMCA</name>
<organism evidence="7">
    <name type="scientific">Timema californicum</name>
    <name type="common">California timema</name>
    <name type="synonym">Walking stick</name>
    <dbReference type="NCBI Taxonomy" id="61474"/>
    <lineage>
        <taxon>Eukaryota</taxon>
        <taxon>Metazoa</taxon>
        <taxon>Ecdysozoa</taxon>
        <taxon>Arthropoda</taxon>
        <taxon>Hexapoda</taxon>
        <taxon>Insecta</taxon>
        <taxon>Pterygota</taxon>
        <taxon>Neoptera</taxon>
        <taxon>Polyneoptera</taxon>
        <taxon>Phasmatodea</taxon>
        <taxon>Timematodea</taxon>
        <taxon>Timematoidea</taxon>
        <taxon>Timematidae</taxon>
        <taxon>Timema</taxon>
    </lineage>
</organism>
<dbReference type="Pfam" id="PF12850">
    <property type="entry name" value="Metallophos_2"/>
    <property type="match status" value="1"/>
</dbReference>
<feature type="compositionally biased region" description="Low complexity" evidence="5">
    <location>
        <begin position="56"/>
        <end position="66"/>
    </location>
</feature>
<keyword evidence="4" id="KW-0653">Protein transport</keyword>
<dbReference type="GO" id="GO:0015031">
    <property type="term" value="P:protein transport"/>
    <property type="evidence" value="ECO:0007669"/>
    <property type="project" value="UniProtKB-KW"/>
</dbReference>
<evidence type="ECO:0000256" key="1">
    <source>
        <dbReference type="ARBA" id="ARBA00005945"/>
    </source>
</evidence>
<feature type="domain" description="Calcineurin-like phosphoesterase" evidence="6">
    <location>
        <begin position="189"/>
        <end position="279"/>
    </location>
</feature>
<evidence type="ECO:0000256" key="5">
    <source>
        <dbReference type="SAM" id="MobiDB-lite"/>
    </source>
</evidence>
<protein>
    <recommendedName>
        <fullName evidence="2 4">Vacuolar protein sorting-associated protein 29</fullName>
    </recommendedName>
    <alternativeName>
        <fullName evidence="3 4">Vesicle protein sorting 29</fullName>
    </alternativeName>
</protein>
<keyword evidence="4" id="KW-0813">Transport</keyword>
<sequence>MSNKCVRAIKEQSAAFNTDLGQLKDNINKILRENFSDATLQELTKYTDSIQELRLGSPTSGTSPGSNINSSPERQRTPDSPALVFLNESTTSPSRIHTRIPAVSPIKKVIFRKNDDTMEAPIRTLDIYNNFHNSSSPILSLPAHQTGGQLVRPWSDPGQTLFRAYCPVSCLSSAPDLVSAGVKPNLYQNITFPEQKVVTVGQFRIGLTHGHQVVPWGDPESLALIQRQLDVDILISGHTHKFEAYEHENKFYINPGSATGAYNSLDTSIIPSFVLMDIQSATVVTYVYQLVGDEVKVERIEYKKS</sequence>
<dbReference type="InterPro" id="IPR024654">
    <property type="entry name" value="Calcineurin-like_PHP_lpxH"/>
</dbReference>
<proteinExistence type="inferred from homology"/>
<evidence type="ECO:0000313" key="7">
    <source>
        <dbReference type="EMBL" id="CAD7570681.1"/>
    </source>
</evidence>
<dbReference type="AlphaFoldDB" id="A0A7R9P590"/>
<dbReference type="InterPro" id="IPR029052">
    <property type="entry name" value="Metallo-depent_PP-like"/>
</dbReference>
<evidence type="ECO:0000256" key="2">
    <source>
        <dbReference type="ARBA" id="ARBA00017767"/>
    </source>
</evidence>
<evidence type="ECO:0000259" key="6">
    <source>
        <dbReference type="Pfam" id="PF12850"/>
    </source>
</evidence>
<comment type="similarity">
    <text evidence="1 4">Belongs to the VPS29 family.</text>
</comment>
<gene>
    <name evidence="7" type="ORF">TCMB3V08_LOCUS3377</name>
</gene>
<evidence type="ECO:0000256" key="4">
    <source>
        <dbReference type="RuleBase" id="RU362040"/>
    </source>
</evidence>
<dbReference type="EMBL" id="OE180158">
    <property type="protein sequence ID" value="CAD7570681.1"/>
    <property type="molecule type" value="Genomic_DNA"/>
</dbReference>
<comment type="function">
    <text evidence="4">Component of the commander complex that is essential for endosomal recycling of transmembrane cargos; the commander complex is composed of the Csubcomplex and the retriever subcomplex. Component of the retriever complex, which is a heterotrimeric complex related to retromer cargo-selective complex (CSC) and essential for retromer-independent retrieval and recycling of numerous cargos. Component of the retromer cargo-selective complex (CSC). The CSC is believed to be the core functional component of retromer or respective retromer complex variants acting to prevent missorting of selected transmembrane cargo proteins into the lysosomal degradation pathway. In the endosomes, retriever complex drives the retrieval and recycling of NxxY-motif-containing cargo proteins by coupling to snx17, a cargo essential for the homeostatic maintenance of numerous cell surface proteins associated with processes that include cell migration, cell adhesion, nutrient supply and cell signaling. The recruitment of the retriever complex to the endosomal membrane involves Cand WASH complexes.</text>
</comment>
<dbReference type="InterPro" id="IPR000979">
    <property type="entry name" value="Phosphodiesterase_MJ0936/Vps29"/>
</dbReference>
<dbReference type="Gene3D" id="3.60.21.10">
    <property type="match status" value="1"/>
</dbReference>